<evidence type="ECO:0000313" key="12">
    <source>
        <dbReference type="Proteomes" id="UP000824089"/>
    </source>
</evidence>
<keyword evidence="2 9" id="KW-0808">Transferase</keyword>
<evidence type="ECO:0000256" key="3">
    <source>
        <dbReference type="ARBA" id="ARBA00022695"/>
    </source>
</evidence>
<comment type="catalytic activity">
    <reaction evidence="8 9">
        <text>(R)-4'-phosphopantetheine + ATP + H(+) = 3'-dephospho-CoA + diphosphate</text>
        <dbReference type="Rhea" id="RHEA:19801"/>
        <dbReference type="ChEBI" id="CHEBI:15378"/>
        <dbReference type="ChEBI" id="CHEBI:30616"/>
        <dbReference type="ChEBI" id="CHEBI:33019"/>
        <dbReference type="ChEBI" id="CHEBI:57328"/>
        <dbReference type="ChEBI" id="CHEBI:61723"/>
        <dbReference type="EC" id="2.7.7.3"/>
    </reaction>
</comment>
<dbReference type="PANTHER" id="PTHR21342:SF1">
    <property type="entry name" value="PHOSPHOPANTETHEINE ADENYLYLTRANSFERASE"/>
    <property type="match status" value="1"/>
</dbReference>
<evidence type="ECO:0000256" key="8">
    <source>
        <dbReference type="ARBA" id="ARBA00029346"/>
    </source>
</evidence>
<dbReference type="InterPro" id="IPR014729">
    <property type="entry name" value="Rossmann-like_a/b/a_fold"/>
</dbReference>
<feature type="binding site" evidence="9">
    <location>
        <begin position="15"/>
        <end position="16"/>
    </location>
    <ligand>
        <name>ATP</name>
        <dbReference type="ChEBI" id="CHEBI:30616"/>
    </ligand>
</feature>
<dbReference type="NCBIfam" id="TIGR00125">
    <property type="entry name" value="cyt_tran_rel"/>
    <property type="match status" value="1"/>
</dbReference>
<keyword evidence="7 9" id="KW-0173">Coenzyme A biosynthesis</keyword>
<dbReference type="GO" id="GO:0004595">
    <property type="term" value="F:pantetheine-phosphate adenylyltransferase activity"/>
    <property type="evidence" value="ECO:0007669"/>
    <property type="project" value="UniProtKB-UniRule"/>
</dbReference>
<evidence type="ECO:0000256" key="5">
    <source>
        <dbReference type="ARBA" id="ARBA00022840"/>
    </source>
</evidence>
<dbReference type="PANTHER" id="PTHR21342">
    <property type="entry name" value="PHOSPHOPANTETHEINE ADENYLYLTRANSFERASE"/>
    <property type="match status" value="1"/>
</dbReference>
<evidence type="ECO:0000256" key="4">
    <source>
        <dbReference type="ARBA" id="ARBA00022741"/>
    </source>
</evidence>
<keyword evidence="1 9" id="KW-0963">Cytoplasm</keyword>
<dbReference type="GO" id="GO:0005524">
    <property type="term" value="F:ATP binding"/>
    <property type="evidence" value="ECO:0007669"/>
    <property type="project" value="UniProtKB-KW"/>
</dbReference>
<accession>A0A9D1LA70</accession>
<feature type="binding site" evidence="9">
    <location>
        <begin position="94"/>
        <end position="96"/>
    </location>
    <ligand>
        <name>ATP</name>
        <dbReference type="ChEBI" id="CHEBI:30616"/>
    </ligand>
</feature>
<dbReference type="GO" id="GO:0005737">
    <property type="term" value="C:cytoplasm"/>
    <property type="evidence" value="ECO:0007669"/>
    <property type="project" value="UniProtKB-SubCell"/>
</dbReference>
<evidence type="ECO:0000313" key="11">
    <source>
        <dbReference type="EMBL" id="HIU29855.1"/>
    </source>
</evidence>
<feature type="domain" description="Cytidyltransferase-like" evidence="10">
    <location>
        <begin position="11"/>
        <end position="139"/>
    </location>
</feature>
<reference evidence="11" key="2">
    <citation type="journal article" date="2021" name="PeerJ">
        <title>Extensive microbial diversity within the chicken gut microbiome revealed by metagenomics and culture.</title>
        <authorList>
            <person name="Gilroy R."/>
            <person name="Ravi A."/>
            <person name="Getino M."/>
            <person name="Pursley I."/>
            <person name="Horton D.L."/>
            <person name="Alikhan N.F."/>
            <person name="Baker D."/>
            <person name="Gharbi K."/>
            <person name="Hall N."/>
            <person name="Watson M."/>
            <person name="Adriaenssens E.M."/>
            <person name="Foster-Nyarko E."/>
            <person name="Jarju S."/>
            <person name="Secka A."/>
            <person name="Antonio M."/>
            <person name="Oren A."/>
            <person name="Chaudhuri R.R."/>
            <person name="La Ragione R."/>
            <person name="Hildebrand F."/>
            <person name="Pallen M.J."/>
        </authorList>
    </citation>
    <scope>NUCLEOTIDE SEQUENCE</scope>
    <source>
        <strain evidence="11">CHK195-4489</strain>
    </source>
</reference>
<keyword evidence="3 9" id="KW-0548">Nucleotidyltransferase</keyword>
<dbReference type="GO" id="GO:0015937">
    <property type="term" value="P:coenzyme A biosynthetic process"/>
    <property type="evidence" value="ECO:0007669"/>
    <property type="project" value="UniProtKB-UniRule"/>
</dbReference>
<comment type="function">
    <text evidence="9">Reversibly transfers an adenylyl group from ATP to 4'-phosphopantetheine, yielding dephospho-CoA (dPCoA) and pyrophosphate.</text>
</comment>
<dbReference type="Proteomes" id="UP000824089">
    <property type="component" value="Unassembled WGS sequence"/>
</dbReference>
<comment type="cofactor">
    <cofactor evidence="9">
        <name>Mg(2+)</name>
        <dbReference type="ChEBI" id="CHEBI:18420"/>
    </cofactor>
</comment>
<feature type="binding site" evidence="9">
    <location>
        <position position="15"/>
    </location>
    <ligand>
        <name>substrate</name>
    </ligand>
</feature>
<dbReference type="SUPFAM" id="SSF52374">
    <property type="entry name" value="Nucleotidylyl transferase"/>
    <property type="match status" value="1"/>
</dbReference>
<comment type="similarity">
    <text evidence="9">Belongs to the bacterial CoaD family.</text>
</comment>
<feature type="binding site" evidence="9">
    <location>
        <position position="93"/>
    </location>
    <ligand>
        <name>substrate</name>
    </ligand>
</feature>
<reference evidence="11" key="1">
    <citation type="submission" date="2020-10" db="EMBL/GenBank/DDBJ databases">
        <authorList>
            <person name="Gilroy R."/>
        </authorList>
    </citation>
    <scope>NUCLEOTIDE SEQUENCE</scope>
    <source>
        <strain evidence="11">CHK195-4489</strain>
    </source>
</reference>
<comment type="caution">
    <text evidence="11">The sequence shown here is derived from an EMBL/GenBank/DDBJ whole genome shotgun (WGS) entry which is preliminary data.</text>
</comment>
<dbReference type="Pfam" id="PF01467">
    <property type="entry name" value="CTP_transf_like"/>
    <property type="match status" value="1"/>
</dbReference>
<keyword evidence="4 9" id="KW-0547">Nucleotide-binding</keyword>
<dbReference type="InterPro" id="IPR004821">
    <property type="entry name" value="Cyt_trans-like"/>
</dbReference>
<protein>
    <recommendedName>
        <fullName evidence="9">Phosphopantetheine adenylyltransferase</fullName>
        <ecNumber evidence="9">2.7.7.3</ecNumber>
    </recommendedName>
    <alternativeName>
        <fullName evidence="9">Dephospho-CoA pyrophosphorylase</fullName>
    </alternativeName>
    <alternativeName>
        <fullName evidence="9">Pantetheine-phosphate adenylyltransferase</fullName>
        <shortName evidence="9">PPAT</shortName>
    </alternativeName>
</protein>
<feature type="binding site" evidence="9">
    <location>
        <position position="23"/>
    </location>
    <ligand>
        <name>ATP</name>
        <dbReference type="ChEBI" id="CHEBI:30616"/>
    </ligand>
</feature>
<dbReference type="EMBL" id="DVMM01000128">
    <property type="protein sequence ID" value="HIU29855.1"/>
    <property type="molecule type" value="Genomic_DNA"/>
</dbReference>
<comment type="subcellular location">
    <subcellularLocation>
        <location evidence="9">Cytoplasm</location>
    </subcellularLocation>
</comment>
<feature type="binding site" evidence="9">
    <location>
        <position position="47"/>
    </location>
    <ligand>
        <name>substrate</name>
    </ligand>
</feature>
<dbReference type="AlphaFoldDB" id="A0A9D1LA70"/>
<name>A0A9D1LA70_9CLOT</name>
<evidence type="ECO:0000256" key="1">
    <source>
        <dbReference type="ARBA" id="ARBA00022490"/>
    </source>
</evidence>
<evidence type="ECO:0000256" key="9">
    <source>
        <dbReference type="HAMAP-Rule" id="MF_00151"/>
    </source>
</evidence>
<dbReference type="NCBIfam" id="TIGR01510">
    <property type="entry name" value="coaD_prev_kdtB"/>
    <property type="match status" value="1"/>
</dbReference>
<keyword evidence="6 9" id="KW-0460">Magnesium</keyword>
<dbReference type="InterPro" id="IPR001980">
    <property type="entry name" value="PPAT"/>
</dbReference>
<proteinExistence type="inferred from homology"/>
<dbReference type="CDD" id="cd02163">
    <property type="entry name" value="PPAT"/>
    <property type="match status" value="1"/>
</dbReference>
<dbReference type="EC" id="2.7.7.3" evidence="9"/>
<feature type="site" description="Transition state stabilizer" evidence="9">
    <location>
        <position position="23"/>
    </location>
</feature>
<feature type="binding site" evidence="9">
    <location>
        <begin position="129"/>
        <end position="135"/>
    </location>
    <ligand>
        <name>ATP</name>
        <dbReference type="ChEBI" id="CHEBI:30616"/>
    </ligand>
</feature>
<evidence type="ECO:0000256" key="6">
    <source>
        <dbReference type="ARBA" id="ARBA00022842"/>
    </source>
</evidence>
<comment type="pathway">
    <text evidence="9">Cofactor biosynthesis; coenzyme A biosynthesis; CoA from (R)-pantothenate: step 4/5.</text>
</comment>
<dbReference type="PRINTS" id="PR01020">
    <property type="entry name" value="LPSBIOSNTHSS"/>
</dbReference>
<sequence>MEQEHHVKIAVYPGSFDPLTNGHLDIIRRASKLFDFLIVGVLNNSAKNPLFTKEERVSMIQKCTGEIENIEVKMFNGLLVDFVKENNAVAIVKGLRAVSDYEYELQMSALNKHIAEEIETIFFMANIQNSFLSSSIVKELARNGGNIRGLVPDKIIGDIMAKMY</sequence>
<keyword evidence="5 9" id="KW-0067">ATP-binding</keyword>
<evidence type="ECO:0000259" key="10">
    <source>
        <dbReference type="Pfam" id="PF01467"/>
    </source>
</evidence>
<dbReference type="Gene3D" id="3.40.50.620">
    <property type="entry name" value="HUPs"/>
    <property type="match status" value="1"/>
</dbReference>
<organism evidence="11 12">
    <name type="scientific">Candidatus Egerieisoma faecipullorum</name>
    <dbReference type="NCBI Taxonomy" id="2840963"/>
    <lineage>
        <taxon>Bacteria</taxon>
        <taxon>Bacillati</taxon>
        <taxon>Bacillota</taxon>
        <taxon>Clostridia</taxon>
        <taxon>Eubacteriales</taxon>
        <taxon>Clostridiaceae</taxon>
        <taxon>Clostridiaceae incertae sedis</taxon>
        <taxon>Candidatus Egerieisoma</taxon>
    </lineage>
</organism>
<evidence type="ECO:0000256" key="7">
    <source>
        <dbReference type="ARBA" id="ARBA00022993"/>
    </source>
</evidence>
<gene>
    <name evidence="9 11" type="primary">coaD</name>
    <name evidence="11" type="ORF">IAD50_06105</name>
</gene>
<feature type="binding site" evidence="9">
    <location>
        <position position="79"/>
    </location>
    <ligand>
        <name>substrate</name>
    </ligand>
</feature>
<comment type="subunit">
    <text evidence="9">Homohexamer.</text>
</comment>
<feature type="binding site" evidence="9">
    <location>
        <position position="104"/>
    </location>
    <ligand>
        <name>ATP</name>
        <dbReference type="ChEBI" id="CHEBI:30616"/>
    </ligand>
</feature>
<dbReference type="HAMAP" id="MF_00151">
    <property type="entry name" value="PPAT_bact"/>
    <property type="match status" value="1"/>
</dbReference>
<evidence type="ECO:0000256" key="2">
    <source>
        <dbReference type="ARBA" id="ARBA00022679"/>
    </source>
</evidence>